<dbReference type="Proteomes" id="UP000284177">
    <property type="component" value="Unassembled WGS sequence"/>
</dbReference>
<accession>A0A419T2W7</accession>
<dbReference type="GO" id="GO:0022857">
    <property type="term" value="F:transmembrane transporter activity"/>
    <property type="evidence" value="ECO:0007669"/>
    <property type="project" value="InterPro"/>
</dbReference>
<sequence>MKKISLFLVFVLLMGSIVGCSTAQGSEDKIVIGGKNFTEQEILTHLLAVLIENKTDLEVEAKPYLGGTNVVAKAVESGDLDLYVEYTGTMLLSILGLKDEDISNPDKVYNKVKKIYDEEKDLAVLEPLGFNNTYALAMKKEKAEELGIKTYSDLVKHASNLVLACTQEFAERPDGYKGLKKTYGMEFKDVKGMDPGLTYKAVRDDKVDVNTAFATDGRIPAFGLKVLKDDKNFFPPYHAVPVVRKDTLEKYPELKDIINSLAGKLDDSTMAKLNAQVDIEKKDAREVAREWLKSEGLID</sequence>
<evidence type="ECO:0000259" key="2">
    <source>
        <dbReference type="Pfam" id="PF04069"/>
    </source>
</evidence>
<feature type="signal peptide" evidence="1">
    <location>
        <begin position="1"/>
        <end position="23"/>
    </location>
</feature>
<dbReference type="AlphaFoldDB" id="A0A419T2W7"/>
<dbReference type="GO" id="GO:0043190">
    <property type="term" value="C:ATP-binding cassette (ABC) transporter complex"/>
    <property type="evidence" value="ECO:0007669"/>
    <property type="project" value="InterPro"/>
</dbReference>
<feature type="domain" description="ABC-type glycine betaine transport system substrate-binding" evidence="2">
    <location>
        <begin position="28"/>
        <end position="293"/>
    </location>
</feature>
<gene>
    <name evidence="3" type="ORF">BET03_11895</name>
</gene>
<dbReference type="Gene3D" id="3.40.190.120">
    <property type="entry name" value="Osmoprotection protein (prox), domain 2"/>
    <property type="match status" value="1"/>
</dbReference>
<comment type="caution">
    <text evidence="3">The sequence shown here is derived from an EMBL/GenBank/DDBJ whole genome shotgun (WGS) entry which is preliminary data.</text>
</comment>
<organism evidence="3 4">
    <name type="scientific">Thermohalobacter berrensis</name>
    <dbReference type="NCBI Taxonomy" id="99594"/>
    <lineage>
        <taxon>Bacteria</taxon>
        <taxon>Bacillati</taxon>
        <taxon>Bacillota</taxon>
        <taxon>Tissierellia</taxon>
        <taxon>Tissierellales</taxon>
        <taxon>Thermohalobacteraceae</taxon>
        <taxon>Thermohalobacter</taxon>
    </lineage>
</organism>
<keyword evidence="4" id="KW-1185">Reference proteome</keyword>
<dbReference type="CDD" id="cd13528">
    <property type="entry name" value="PBP2_osmoprotectants"/>
    <property type="match status" value="1"/>
</dbReference>
<dbReference type="Pfam" id="PF04069">
    <property type="entry name" value="OpuAC"/>
    <property type="match status" value="1"/>
</dbReference>
<keyword evidence="1" id="KW-0732">Signal</keyword>
<name>A0A419T2W7_9FIRM</name>
<dbReference type="InterPro" id="IPR007210">
    <property type="entry name" value="ABC_Gly_betaine_transp_sub-bd"/>
</dbReference>
<reference evidence="3 4" key="1">
    <citation type="submission" date="2016-08" db="EMBL/GenBank/DDBJ databases">
        <title>Novel Firmicutes and Novel Genomes.</title>
        <authorList>
            <person name="Poppleton D.I."/>
            <person name="Gribaldo S."/>
        </authorList>
    </citation>
    <scope>NUCLEOTIDE SEQUENCE [LARGE SCALE GENOMIC DNA]</scope>
    <source>
        <strain evidence="3 4">CTT3</strain>
    </source>
</reference>
<dbReference type="PROSITE" id="PS51257">
    <property type="entry name" value="PROKAR_LIPOPROTEIN"/>
    <property type="match status" value="1"/>
</dbReference>
<evidence type="ECO:0000256" key="1">
    <source>
        <dbReference type="SAM" id="SignalP"/>
    </source>
</evidence>
<protein>
    <submittedName>
        <fullName evidence="3">Glycine/betaine ABC transporter substrate-binding protein</fullName>
    </submittedName>
</protein>
<dbReference type="EMBL" id="MCIB01000015">
    <property type="protein sequence ID" value="RKD31779.1"/>
    <property type="molecule type" value="Genomic_DNA"/>
</dbReference>
<dbReference type="Gene3D" id="3.40.190.10">
    <property type="entry name" value="Periplasmic binding protein-like II"/>
    <property type="match status" value="1"/>
</dbReference>
<evidence type="ECO:0000313" key="4">
    <source>
        <dbReference type="Proteomes" id="UP000284177"/>
    </source>
</evidence>
<dbReference type="SUPFAM" id="SSF53850">
    <property type="entry name" value="Periplasmic binding protein-like II"/>
    <property type="match status" value="1"/>
</dbReference>
<feature type="chain" id="PRO_5019010943" evidence="1">
    <location>
        <begin position="24"/>
        <end position="299"/>
    </location>
</feature>
<proteinExistence type="predicted"/>
<dbReference type="RefSeq" id="WP_120169092.1">
    <property type="nucleotide sequence ID" value="NZ_MCIB01000015.1"/>
</dbReference>
<dbReference type="OrthoDB" id="9801163at2"/>
<evidence type="ECO:0000313" key="3">
    <source>
        <dbReference type="EMBL" id="RKD31779.1"/>
    </source>
</evidence>